<dbReference type="EMBL" id="JACCFI010000001">
    <property type="protein sequence ID" value="NYG22325.1"/>
    <property type="molecule type" value="Genomic_DNA"/>
</dbReference>
<dbReference type="RefSeq" id="WP_179552153.1">
    <property type="nucleotide sequence ID" value="NZ_JACCFI010000001.1"/>
</dbReference>
<dbReference type="GO" id="GO:0003700">
    <property type="term" value="F:DNA-binding transcription factor activity"/>
    <property type="evidence" value="ECO:0007669"/>
    <property type="project" value="TreeGrafter"/>
</dbReference>
<protein>
    <submittedName>
        <fullName evidence="6">DNA-binding LacI/PurR family transcriptional regulator</fullName>
    </submittedName>
</protein>
<dbReference type="SUPFAM" id="SSF53822">
    <property type="entry name" value="Periplasmic binding protein-like I"/>
    <property type="match status" value="1"/>
</dbReference>
<evidence type="ECO:0000256" key="2">
    <source>
        <dbReference type="ARBA" id="ARBA00023125"/>
    </source>
</evidence>
<dbReference type="PANTHER" id="PTHR30146">
    <property type="entry name" value="LACI-RELATED TRANSCRIPTIONAL REPRESSOR"/>
    <property type="match status" value="1"/>
</dbReference>
<dbReference type="Gene3D" id="1.10.260.40">
    <property type="entry name" value="lambda repressor-like DNA-binding domains"/>
    <property type="match status" value="1"/>
</dbReference>
<dbReference type="InterPro" id="IPR028082">
    <property type="entry name" value="Peripla_BP_I"/>
</dbReference>
<name>A0A852X8W3_9MICO</name>
<keyword evidence="1" id="KW-0805">Transcription regulation</keyword>
<keyword evidence="2 6" id="KW-0238">DNA-binding</keyword>
<evidence type="ECO:0000256" key="3">
    <source>
        <dbReference type="ARBA" id="ARBA00023163"/>
    </source>
</evidence>
<keyword evidence="3" id="KW-0804">Transcription</keyword>
<evidence type="ECO:0000256" key="1">
    <source>
        <dbReference type="ARBA" id="ARBA00023015"/>
    </source>
</evidence>
<dbReference type="Pfam" id="PF13377">
    <property type="entry name" value="Peripla_BP_3"/>
    <property type="match status" value="1"/>
</dbReference>
<dbReference type="SUPFAM" id="SSF47413">
    <property type="entry name" value="lambda repressor-like DNA-binding domains"/>
    <property type="match status" value="1"/>
</dbReference>
<organism evidence="6 7">
    <name type="scientific">Agromyces hippuratus</name>
    <dbReference type="NCBI Taxonomy" id="286438"/>
    <lineage>
        <taxon>Bacteria</taxon>
        <taxon>Bacillati</taxon>
        <taxon>Actinomycetota</taxon>
        <taxon>Actinomycetes</taxon>
        <taxon>Micrococcales</taxon>
        <taxon>Microbacteriaceae</taxon>
        <taxon>Agromyces</taxon>
    </lineage>
</organism>
<gene>
    <name evidence="6" type="ORF">BJY17_003072</name>
</gene>
<reference evidence="6 7" key="1">
    <citation type="submission" date="2020-07" db="EMBL/GenBank/DDBJ databases">
        <title>Sequencing the genomes of 1000 actinobacteria strains.</title>
        <authorList>
            <person name="Klenk H.-P."/>
        </authorList>
    </citation>
    <scope>NUCLEOTIDE SEQUENCE [LARGE SCALE GENOMIC DNA]</scope>
    <source>
        <strain evidence="6 7">DSM 8598</strain>
    </source>
</reference>
<dbReference type="PROSITE" id="PS50932">
    <property type="entry name" value="HTH_LACI_2"/>
    <property type="match status" value="1"/>
</dbReference>
<evidence type="ECO:0000313" key="7">
    <source>
        <dbReference type="Proteomes" id="UP000549066"/>
    </source>
</evidence>
<dbReference type="PANTHER" id="PTHR30146:SF153">
    <property type="entry name" value="LACTOSE OPERON REPRESSOR"/>
    <property type="match status" value="1"/>
</dbReference>
<dbReference type="InterPro" id="IPR010982">
    <property type="entry name" value="Lambda_DNA-bd_dom_sf"/>
</dbReference>
<dbReference type="Gene3D" id="3.40.50.2300">
    <property type="match status" value="2"/>
</dbReference>
<keyword evidence="7" id="KW-1185">Reference proteome</keyword>
<evidence type="ECO:0000259" key="5">
    <source>
        <dbReference type="PROSITE" id="PS50932"/>
    </source>
</evidence>
<dbReference type="InterPro" id="IPR000843">
    <property type="entry name" value="HTH_LacI"/>
</dbReference>
<dbReference type="InterPro" id="IPR046335">
    <property type="entry name" value="LacI/GalR-like_sensor"/>
</dbReference>
<dbReference type="CDD" id="cd01574">
    <property type="entry name" value="PBP1_LacI"/>
    <property type="match status" value="1"/>
</dbReference>
<evidence type="ECO:0000256" key="4">
    <source>
        <dbReference type="SAM" id="MobiDB-lite"/>
    </source>
</evidence>
<comment type="caution">
    <text evidence="6">The sequence shown here is derived from an EMBL/GenBank/DDBJ whole genome shotgun (WGS) entry which is preliminary data.</text>
</comment>
<feature type="region of interest" description="Disordered" evidence="4">
    <location>
        <begin position="1"/>
        <end position="29"/>
    </location>
</feature>
<feature type="domain" description="HTH lacI-type" evidence="5">
    <location>
        <begin position="33"/>
        <end position="87"/>
    </location>
</feature>
<dbReference type="PROSITE" id="PS00356">
    <property type="entry name" value="HTH_LACI_1"/>
    <property type="match status" value="1"/>
</dbReference>
<accession>A0A852X8W3</accession>
<dbReference type="Pfam" id="PF00356">
    <property type="entry name" value="LacI"/>
    <property type="match status" value="1"/>
</dbReference>
<dbReference type="SMART" id="SM00354">
    <property type="entry name" value="HTH_LACI"/>
    <property type="match status" value="1"/>
</dbReference>
<sequence length="363" mass="38079">MGGHASRDDEATSARGGDAPVGDVHSGAGTGVPTMFDVARRAGVSHQTVSRVLNDLSGVAASTKVRVEQAIAELNYTPSPAARAMANRRSGVIGLIQAGRPDYGPSNAALGFNEAAREAGYTVSQASMRSLDADVLRQAVHRLVLQRVEAIVLISGEREGVAVLGGIDAGVPLVVVASEPAPALHRVSMDQYEGARLATGHLIGLGHREIRHLAGPAESMDAAERRRGWADVMREHGLATPEPIEGDWLAASGYAAGLRLAGDREATAVFSANDQMSIGLLHAYREAGVRVPDDVSVIGFDDVPEAAHFAPPLTTVRQDFDALGRDVVATLLEVLRGGADAVDRTARVPELVVRASTAPRARR</sequence>
<dbReference type="AlphaFoldDB" id="A0A852X8W3"/>
<dbReference type="GO" id="GO:0000976">
    <property type="term" value="F:transcription cis-regulatory region binding"/>
    <property type="evidence" value="ECO:0007669"/>
    <property type="project" value="TreeGrafter"/>
</dbReference>
<evidence type="ECO:0000313" key="6">
    <source>
        <dbReference type="EMBL" id="NYG22325.1"/>
    </source>
</evidence>
<proteinExistence type="predicted"/>
<feature type="compositionally biased region" description="Basic and acidic residues" evidence="4">
    <location>
        <begin position="1"/>
        <end position="12"/>
    </location>
</feature>
<dbReference type="CDD" id="cd01392">
    <property type="entry name" value="HTH_LacI"/>
    <property type="match status" value="1"/>
</dbReference>
<dbReference type="Proteomes" id="UP000549066">
    <property type="component" value="Unassembled WGS sequence"/>
</dbReference>
<dbReference type="PRINTS" id="PR00036">
    <property type="entry name" value="HTHLACI"/>
</dbReference>